<feature type="transmembrane region" description="Helical" evidence="1">
    <location>
        <begin position="124"/>
        <end position="146"/>
    </location>
</feature>
<feature type="transmembrane region" description="Helical" evidence="1">
    <location>
        <begin position="95"/>
        <end position="117"/>
    </location>
</feature>
<proteinExistence type="predicted"/>
<accession>A0AAU7BRY3</accession>
<evidence type="ECO:0000256" key="1">
    <source>
        <dbReference type="SAM" id="Phobius"/>
    </source>
</evidence>
<gene>
    <name evidence="2" type="ORF">ABGB03_14930</name>
</gene>
<keyword evidence="1" id="KW-1133">Transmembrane helix</keyword>
<feature type="transmembrane region" description="Helical" evidence="1">
    <location>
        <begin position="55"/>
        <end position="75"/>
    </location>
</feature>
<keyword evidence="1" id="KW-0472">Membrane</keyword>
<reference evidence="2" key="1">
    <citation type="submission" date="2024-05" db="EMBL/GenBank/DDBJ databases">
        <title>Pontimicrobium maritimus sp. nov., isolated form sea water.</title>
        <authorList>
            <person name="Muhammad N."/>
            <person name="Vuong T.Q."/>
            <person name="Han H.L."/>
            <person name="Kim S.-G."/>
        </authorList>
    </citation>
    <scope>NUCLEOTIDE SEQUENCE</scope>
    <source>
        <strain evidence="2">SW4</strain>
    </source>
</reference>
<protein>
    <submittedName>
        <fullName evidence="2">DUF1761 domain-containing protein</fullName>
    </submittedName>
</protein>
<sequence>MEEFDVNWIALIVAAIIPLVTGFTWYHPKVFGTAWMKESGMTEEKAKNMNPGKTYGLAVVFAFIAGFFLWTQVMTGGGPGMPHGPEGEFMTFKHGAFHGVLVAVMVVLPVFATNALFEMKSAKYVLINVGYWVLTFALMGGLLNAWA</sequence>
<name>A0AAU7BRY3_9FLAO</name>
<dbReference type="EMBL" id="CP157199">
    <property type="protein sequence ID" value="XBG61145.1"/>
    <property type="molecule type" value="Genomic_DNA"/>
</dbReference>
<dbReference type="Pfam" id="PF08570">
    <property type="entry name" value="DUF1761"/>
    <property type="match status" value="1"/>
</dbReference>
<dbReference type="RefSeq" id="WP_347923465.1">
    <property type="nucleotide sequence ID" value="NZ_CP157199.1"/>
</dbReference>
<evidence type="ECO:0000313" key="2">
    <source>
        <dbReference type="EMBL" id="XBG61145.1"/>
    </source>
</evidence>
<dbReference type="AlphaFoldDB" id="A0AAU7BRY3"/>
<keyword evidence="1" id="KW-0812">Transmembrane</keyword>
<organism evidence="2">
    <name type="scientific">Pontimicrobium sp. SW4</name>
    <dbReference type="NCBI Taxonomy" id="3153519"/>
    <lineage>
        <taxon>Bacteria</taxon>
        <taxon>Pseudomonadati</taxon>
        <taxon>Bacteroidota</taxon>
        <taxon>Flavobacteriia</taxon>
        <taxon>Flavobacteriales</taxon>
        <taxon>Flavobacteriaceae</taxon>
        <taxon>Pontimicrobium</taxon>
    </lineage>
</organism>
<dbReference type="InterPro" id="IPR013879">
    <property type="entry name" value="DUF1761"/>
</dbReference>
<feature type="transmembrane region" description="Helical" evidence="1">
    <location>
        <begin position="6"/>
        <end position="26"/>
    </location>
</feature>